<dbReference type="AlphaFoldDB" id="A0A8E4BRU7"/>
<keyword evidence="3" id="KW-1185">Reference proteome</keyword>
<proteinExistence type="predicted"/>
<dbReference type="InterPro" id="IPR029058">
    <property type="entry name" value="AB_hydrolase_fold"/>
</dbReference>
<accession>A0A8E4BRU7</accession>
<evidence type="ECO:0000313" key="2">
    <source>
        <dbReference type="EMBL" id="BBK24532.1"/>
    </source>
</evidence>
<dbReference type="CDD" id="cd12810">
    <property type="entry name" value="Esterase_713_like-3"/>
    <property type="match status" value="1"/>
</dbReference>
<dbReference type="RefSeq" id="WP_143332304.1">
    <property type="nucleotide sequence ID" value="NZ_AP019697.1"/>
</dbReference>
<dbReference type="Proteomes" id="UP000320585">
    <property type="component" value="Chromosome"/>
</dbReference>
<dbReference type="SUPFAM" id="SSF53474">
    <property type="entry name" value="alpha/beta-Hydrolases"/>
    <property type="match status" value="1"/>
</dbReference>
<evidence type="ECO:0000259" key="1">
    <source>
        <dbReference type="Pfam" id="PF12697"/>
    </source>
</evidence>
<keyword evidence="2" id="KW-0378">Hydrolase</keyword>
<dbReference type="OrthoDB" id="256394at2"/>
<dbReference type="InterPro" id="IPR000073">
    <property type="entry name" value="AB_hydrolase_1"/>
</dbReference>
<dbReference type="KEGG" id="dho:Dia5BBH33_04670"/>
<sequence length="337" mass="37327">MDEEKPIILTAQGSFSAGGKTLKAEGTYDPSHALDPAGQTKHVDHAYVFYQAPKDARPNALVFLHGAGQSGAAWETTPDGREGFQTIFLRKGYKVFLMDQPGRGRAASVLTSASVEPKPDEALWFDIFRFGHYPERFPGVQIPEGEEAADQLWRRVTPDTRTFDAELVSDTLSAAIDRAGPSVIVTHSQGAGAGWRAAMKNDNVRGIIALEPGVGFLFPDDDVPDPLISTSPFGALKAEGVDPRDFHKLTEIPILMIFGDNIPDDMTRWGGEDNWRVRRMEAENMAEEINRQGGDARVIRLPDVGIHGNTHFPFEDLNNREIADLMEDWMIEKELDR</sequence>
<dbReference type="GO" id="GO:0016787">
    <property type="term" value="F:hydrolase activity"/>
    <property type="evidence" value="ECO:0007669"/>
    <property type="project" value="UniProtKB-KW"/>
</dbReference>
<dbReference type="Pfam" id="PF12697">
    <property type="entry name" value="Abhydrolase_6"/>
    <property type="match status" value="1"/>
</dbReference>
<reference evidence="3" key="1">
    <citation type="submission" date="2019-05" db="EMBL/GenBank/DDBJ databases">
        <title>Complete genome sequencing of Dialister sp. strain 5BBH33.</title>
        <authorList>
            <person name="Sakamoto M."/>
            <person name="Murakami T."/>
            <person name="Mori H."/>
        </authorList>
    </citation>
    <scope>NUCLEOTIDE SEQUENCE [LARGE SCALE GENOMIC DNA]</scope>
    <source>
        <strain evidence="3">5BBH33</strain>
    </source>
</reference>
<dbReference type="PANTHER" id="PTHR43194:SF2">
    <property type="entry name" value="PEROXISOMAL MEMBRANE PROTEIN LPX1"/>
    <property type="match status" value="1"/>
</dbReference>
<dbReference type="EMBL" id="AP019697">
    <property type="protein sequence ID" value="BBK24532.1"/>
    <property type="molecule type" value="Genomic_DNA"/>
</dbReference>
<protein>
    <submittedName>
        <fullName evidence="2">Alpha/beta hydrolase</fullName>
    </submittedName>
</protein>
<gene>
    <name evidence="2" type="ORF">Dia5BBH33_04670</name>
</gene>
<feature type="domain" description="AB hydrolase-1" evidence="1">
    <location>
        <begin position="61"/>
        <end position="250"/>
    </location>
</feature>
<name>A0A8E4BRU7_9FIRM</name>
<dbReference type="InterPro" id="IPR050228">
    <property type="entry name" value="Carboxylesterase_BioH"/>
</dbReference>
<dbReference type="GeneID" id="92715684"/>
<dbReference type="Gene3D" id="3.40.50.1820">
    <property type="entry name" value="alpha/beta hydrolase"/>
    <property type="match status" value="1"/>
</dbReference>
<evidence type="ECO:0000313" key="3">
    <source>
        <dbReference type="Proteomes" id="UP000320585"/>
    </source>
</evidence>
<organism evidence="2 3">
    <name type="scientific">Dialister hominis</name>
    <dbReference type="NCBI Taxonomy" id="2582419"/>
    <lineage>
        <taxon>Bacteria</taxon>
        <taxon>Bacillati</taxon>
        <taxon>Bacillota</taxon>
        <taxon>Negativicutes</taxon>
        <taxon>Veillonellales</taxon>
        <taxon>Veillonellaceae</taxon>
        <taxon>Dialister</taxon>
    </lineage>
</organism>
<dbReference type="PANTHER" id="PTHR43194">
    <property type="entry name" value="HYDROLASE ALPHA/BETA FOLD FAMILY"/>
    <property type="match status" value="1"/>
</dbReference>